<dbReference type="InterPro" id="IPR017871">
    <property type="entry name" value="ABC_transporter-like_CS"/>
</dbReference>
<dbReference type="CDD" id="cd03223">
    <property type="entry name" value="ABCD_peroxisomal_ALDP"/>
    <property type="match status" value="1"/>
</dbReference>
<dbReference type="InterPro" id="IPR027417">
    <property type="entry name" value="P-loop_NTPase"/>
</dbReference>
<dbReference type="Proteomes" id="UP000028945">
    <property type="component" value="Chromosome"/>
</dbReference>
<proteinExistence type="predicted"/>
<evidence type="ECO:0000256" key="5">
    <source>
        <dbReference type="ARBA" id="ARBA00022741"/>
    </source>
</evidence>
<dbReference type="SUPFAM" id="SSF90123">
    <property type="entry name" value="ABC transporter transmembrane region"/>
    <property type="match status" value="1"/>
</dbReference>
<dbReference type="PANTHER" id="PTHR11384:SF59">
    <property type="entry name" value="LYSOSOMAL COBALAMIN TRANSPORTER ABCD4"/>
    <property type="match status" value="1"/>
</dbReference>
<dbReference type="Pfam" id="PF00005">
    <property type="entry name" value="ABC_tran"/>
    <property type="match status" value="1"/>
</dbReference>
<keyword evidence="8 9" id="KW-0472">Membrane</keyword>
<evidence type="ECO:0000259" key="10">
    <source>
        <dbReference type="PROSITE" id="PS50893"/>
    </source>
</evidence>
<dbReference type="RefSeq" id="WP_038498477.1">
    <property type="nucleotide sequence ID" value="NZ_AFWK01000046.1"/>
</dbReference>
<evidence type="ECO:0000256" key="8">
    <source>
        <dbReference type="ARBA" id="ARBA00023136"/>
    </source>
</evidence>
<dbReference type="Gene3D" id="3.40.50.300">
    <property type="entry name" value="P-loop containing nucleotide triphosphate hydrolases"/>
    <property type="match status" value="1"/>
</dbReference>
<feature type="transmembrane region" description="Helical" evidence="9">
    <location>
        <begin position="12"/>
        <end position="33"/>
    </location>
</feature>
<keyword evidence="2" id="KW-0813">Transport</keyword>
<dbReference type="InterPro" id="IPR036640">
    <property type="entry name" value="ABC1_TM_sf"/>
</dbReference>
<dbReference type="SMART" id="SM00382">
    <property type="entry name" value="AAA"/>
    <property type="match status" value="1"/>
</dbReference>
<feature type="transmembrane region" description="Helical" evidence="9">
    <location>
        <begin position="54"/>
        <end position="73"/>
    </location>
</feature>
<comment type="subcellular location">
    <subcellularLocation>
        <location evidence="1">Cell membrane</location>
        <topology evidence="1">Multi-pass membrane protein</topology>
    </subcellularLocation>
</comment>
<feature type="transmembrane region" description="Helical" evidence="9">
    <location>
        <begin position="186"/>
        <end position="207"/>
    </location>
</feature>
<evidence type="ECO:0000313" key="12">
    <source>
        <dbReference type="EMBL" id="AIL32213.1"/>
    </source>
</evidence>
<dbReference type="PROSITE" id="PS50929">
    <property type="entry name" value="ABC_TM1F"/>
    <property type="match status" value="1"/>
</dbReference>
<dbReference type="GO" id="GO:0005886">
    <property type="term" value="C:plasma membrane"/>
    <property type="evidence" value="ECO:0007669"/>
    <property type="project" value="UniProtKB-SubCell"/>
</dbReference>
<dbReference type="Gene3D" id="1.20.1560.10">
    <property type="entry name" value="ABC transporter type 1, transmembrane domain"/>
    <property type="match status" value="1"/>
</dbReference>
<feature type="transmembrane region" description="Helical" evidence="9">
    <location>
        <begin position="93"/>
        <end position="114"/>
    </location>
</feature>
<dbReference type="PROSITE" id="PS50893">
    <property type="entry name" value="ABC_TRANSPORTER_2"/>
    <property type="match status" value="1"/>
</dbReference>
<reference evidence="12 13" key="1">
    <citation type="journal article" date="2014" name="BMC Genomics">
        <title>A genomic perspective on a new bacterial genus and species from the Alcaligenaceae family, Basilea psittacipulmonis.</title>
        <authorList>
            <person name="Whiteson K.L."/>
            <person name="Hernandez D."/>
            <person name="Lazarevic V."/>
            <person name="Gaia N."/>
            <person name="Farinelli L."/>
            <person name="Francois P."/>
            <person name="Pilo P."/>
            <person name="Frey J."/>
            <person name="Schrenzel J."/>
        </authorList>
    </citation>
    <scope>NUCLEOTIDE SEQUENCE [LARGE SCALE GENOMIC DNA]</scope>
    <source>
        <strain evidence="12 13">DSM 24701</strain>
    </source>
</reference>
<dbReference type="KEGG" id="bpsi:IX83_01800"/>
<dbReference type="InterPro" id="IPR003439">
    <property type="entry name" value="ABC_transporter-like_ATP-bd"/>
</dbReference>
<dbReference type="AlphaFoldDB" id="A0A077DGF6"/>
<dbReference type="InterPro" id="IPR050835">
    <property type="entry name" value="ABC_transporter_sub-D"/>
</dbReference>
<dbReference type="GO" id="GO:0005524">
    <property type="term" value="F:ATP binding"/>
    <property type="evidence" value="ECO:0007669"/>
    <property type="project" value="UniProtKB-KW"/>
</dbReference>
<evidence type="ECO:0000256" key="7">
    <source>
        <dbReference type="ARBA" id="ARBA00022989"/>
    </source>
</evidence>
<keyword evidence="3" id="KW-1003">Cell membrane</keyword>
<evidence type="ECO:0000313" key="13">
    <source>
        <dbReference type="Proteomes" id="UP000028945"/>
    </source>
</evidence>
<evidence type="ECO:0000256" key="1">
    <source>
        <dbReference type="ARBA" id="ARBA00004651"/>
    </source>
</evidence>
<name>A0A077DGF6_9BURK</name>
<evidence type="ECO:0008006" key="14">
    <source>
        <dbReference type="Google" id="ProtNLM"/>
    </source>
</evidence>
<dbReference type="HOGENOM" id="CLU_007587_6_2_4"/>
<dbReference type="SUPFAM" id="SSF52540">
    <property type="entry name" value="P-loop containing nucleoside triphosphate hydrolases"/>
    <property type="match status" value="1"/>
</dbReference>
<evidence type="ECO:0000256" key="3">
    <source>
        <dbReference type="ARBA" id="ARBA00022475"/>
    </source>
</evidence>
<keyword evidence="5" id="KW-0547">Nucleotide-binding</keyword>
<dbReference type="EMBL" id="CP009238">
    <property type="protein sequence ID" value="AIL32213.1"/>
    <property type="molecule type" value="Genomic_DNA"/>
</dbReference>
<accession>A0A077DGF6</accession>
<dbReference type="InterPro" id="IPR003593">
    <property type="entry name" value="AAA+_ATPase"/>
</dbReference>
<sequence>MEKWQITLFETPWWLLETFLSIVMVCVVIIFCLSKTRFGQQFAQIVQPSLTKKSLLKLILALSIMLLLLLTEVRLNVLNTFLYNGMYASLQKMVWVAFWSFALANVVVVCLRSLNDSFNSFLDKALAIKWSESLNQILLERWLKDKNYYRLQKQHEKPDNIDQRIQQDVQDFISTTIEFIRGMVDAIVSAIEFTIVLWGLSGVLSLFGVDIPGWIVFFVYIFVILTTSLAMWIGKPLVRYNYDNEKLNGNYRYSLIRVRDYAESIAFYQGEEPEKKHLLARYASIIHNRWKIAKQSVLLTGFNTLLTQGVQLLPLMLQAPRFFAGQITIGDMHQTVQSFNRLQRALSFFRNFYESFTAYRARLERLSGFMSQLDNMPEITQATLDKTDECLLLKDVTLYRRDGSVLVDHIHFSAKAGDALLIKGPSGCGKTSLLRMLAGIWTHGSSGYVQHPSQNDTMFVPQHAYMPEGGLREGICYPNIQVKEGELEEAMRLCCLEKWIYHLDRGDGWQQRLSPGELQRIAFIRVLLTKPKFILLDESTSALDEETERRVYQVIKEQLPDSIIVSIGHRSSLEQYHNKIYHLA</sequence>
<feature type="domain" description="ABC transmembrane type-1" evidence="11">
    <location>
        <begin position="59"/>
        <end position="358"/>
    </location>
</feature>
<keyword evidence="13" id="KW-1185">Reference proteome</keyword>
<dbReference type="GO" id="GO:0016887">
    <property type="term" value="F:ATP hydrolysis activity"/>
    <property type="evidence" value="ECO:0007669"/>
    <property type="project" value="InterPro"/>
</dbReference>
<keyword evidence="4 9" id="KW-0812">Transmembrane</keyword>
<protein>
    <recommendedName>
        <fullName evidence="14">ABC transporter ATP-binding protein</fullName>
    </recommendedName>
</protein>
<evidence type="ECO:0000256" key="9">
    <source>
        <dbReference type="SAM" id="Phobius"/>
    </source>
</evidence>
<dbReference type="PROSITE" id="PS00211">
    <property type="entry name" value="ABC_TRANSPORTER_1"/>
    <property type="match status" value="1"/>
</dbReference>
<keyword evidence="7 9" id="KW-1133">Transmembrane helix</keyword>
<dbReference type="PANTHER" id="PTHR11384">
    <property type="entry name" value="ATP-BINDING CASSETTE, SUB-FAMILY D MEMBER"/>
    <property type="match status" value="1"/>
</dbReference>
<gene>
    <name evidence="12" type="ORF">IX83_01800</name>
</gene>
<feature type="transmembrane region" description="Helical" evidence="9">
    <location>
        <begin position="213"/>
        <end position="233"/>
    </location>
</feature>
<dbReference type="OrthoDB" id="9810134at2"/>
<evidence type="ECO:0000259" key="11">
    <source>
        <dbReference type="PROSITE" id="PS50929"/>
    </source>
</evidence>
<evidence type="ECO:0000256" key="2">
    <source>
        <dbReference type="ARBA" id="ARBA00022448"/>
    </source>
</evidence>
<dbReference type="InterPro" id="IPR011527">
    <property type="entry name" value="ABC1_TM_dom"/>
</dbReference>
<dbReference type="eggNOG" id="COG4178">
    <property type="taxonomic scope" value="Bacteria"/>
</dbReference>
<organism evidence="12 13">
    <name type="scientific">Basilea psittacipulmonis DSM 24701</name>
    <dbReference type="NCBI Taxonomy" id="1072685"/>
    <lineage>
        <taxon>Bacteria</taxon>
        <taxon>Pseudomonadati</taxon>
        <taxon>Pseudomonadota</taxon>
        <taxon>Betaproteobacteria</taxon>
        <taxon>Burkholderiales</taxon>
        <taxon>Alcaligenaceae</taxon>
        <taxon>Basilea</taxon>
    </lineage>
</organism>
<evidence type="ECO:0000256" key="4">
    <source>
        <dbReference type="ARBA" id="ARBA00022692"/>
    </source>
</evidence>
<dbReference type="GO" id="GO:0140359">
    <property type="term" value="F:ABC-type transporter activity"/>
    <property type="evidence" value="ECO:0007669"/>
    <property type="project" value="InterPro"/>
</dbReference>
<feature type="domain" description="ABC transporter" evidence="10">
    <location>
        <begin position="391"/>
        <end position="584"/>
    </location>
</feature>
<evidence type="ECO:0000256" key="6">
    <source>
        <dbReference type="ARBA" id="ARBA00022840"/>
    </source>
</evidence>
<keyword evidence="6" id="KW-0067">ATP-binding</keyword>
<dbReference type="Pfam" id="PF06472">
    <property type="entry name" value="ABC_membrane_2"/>
    <property type="match status" value="1"/>
</dbReference>